<dbReference type="GO" id="GO:0042742">
    <property type="term" value="P:defense response to bacterium"/>
    <property type="evidence" value="ECO:0007669"/>
    <property type="project" value="UniProtKB-KW"/>
</dbReference>
<keyword evidence="3 6" id="KW-0378">Hydrolase</keyword>
<dbReference type="SMART" id="SM00257">
    <property type="entry name" value="LysM"/>
    <property type="match status" value="1"/>
</dbReference>
<dbReference type="STRING" id="1089305.SAMN05444148_1535"/>
<dbReference type="Gene3D" id="3.10.350.10">
    <property type="entry name" value="LysM domain"/>
    <property type="match status" value="1"/>
</dbReference>
<dbReference type="GO" id="GO:0004040">
    <property type="term" value="F:amidase activity"/>
    <property type="evidence" value="ECO:0007669"/>
    <property type="project" value="InterPro"/>
</dbReference>
<evidence type="ECO:0000313" key="7">
    <source>
        <dbReference type="Proteomes" id="UP000184522"/>
    </source>
</evidence>
<feature type="domain" description="LysM" evidence="5">
    <location>
        <begin position="222"/>
        <end position="265"/>
    </location>
</feature>
<dbReference type="PROSITE" id="PS51257">
    <property type="entry name" value="PROKAR_LIPOPROTEIN"/>
    <property type="match status" value="1"/>
</dbReference>
<name>A0A1M5PMH8_9FLAO</name>
<dbReference type="CDD" id="cd00118">
    <property type="entry name" value="LysM"/>
    <property type="match status" value="1"/>
</dbReference>
<protein>
    <recommendedName>
        <fullName evidence="4">Peptidoglycan hydrolase</fullName>
    </recommendedName>
</protein>
<accession>A0A1M5PMH8</accession>
<dbReference type="InterPro" id="IPR002901">
    <property type="entry name" value="MGlyc_endo_b_GlcNAc-like_dom"/>
</dbReference>
<dbReference type="Pfam" id="PF01476">
    <property type="entry name" value="LysM"/>
    <property type="match status" value="1"/>
</dbReference>
<dbReference type="EMBL" id="FQWS01000001">
    <property type="protein sequence ID" value="SHH02940.1"/>
    <property type="molecule type" value="Genomic_DNA"/>
</dbReference>
<dbReference type="GO" id="GO:0031640">
    <property type="term" value="P:killing of cells of another organism"/>
    <property type="evidence" value="ECO:0007669"/>
    <property type="project" value="UniProtKB-KW"/>
</dbReference>
<dbReference type="InterPro" id="IPR018392">
    <property type="entry name" value="LysM"/>
</dbReference>
<dbReference type="PANTHER" id="PTHR33308:SF9">
    <property type="entry name" value="PEPTIDOGLYCAN HYDROLASE FLGJ"/>
    <property type="match status" value="1"/>
</dbReference>
<keyword evidence="7" id="KW-1185">Reference proteome</keyword>
<evidence type="ECO:0000256" key="2">
    <source>
        <dbReference type="ARBA" id="ARBA00022638"/>
    </source>
</evidence>
<evidence type="ECO:0000256" key="3">
    <source>
        <dbReference type="ARBA" id="ARBA00022801"/>
    </source>
</evidence>
<dbReference type="SMART" id="SM00047">
    <property type="entry name" value="LYZ2"/>
    <property type="match status" value="1"/>
</dbReference>
<dbReference type="OrthoDB" id="977752at2"/>
<sequence length="266" mass="30180">MKLRLFIIILSLLVVSCGSKKGVVTKKEKSKTKTEEVIIKDKPVEEKPTAPVTKSSRKRTSVDVYIDTYSAIAMSEMRTSKIPASITLAQGILESGSGNGRLAKEANNHFGIKCHGWKGEKIYHDDDRSQECFRKYKEASTSYKDHSDFLVGRKRYAGLFNLKPDDYKGWARGLRAAGYATDRKYPEKLISLIERYELYKYDAQVLDKSQDFGEPIKVAKEVMHTIVKGDTLYSLSRKYGIPVEEIKRKNNLKSNNLSIGQILKIN</sequence>
<evidence type="ECO:0000313" key="6">
    <source>
        <dbReference type="EMBL" id="SHH02940.1"/>
    </source>
</evidence>
<gene>
    <name evidence="6" type="ORF">SAMN05444148_1535</name>
</gene>
<evidence type="ECO:0000256" key="1">
    <source>
        <dbReference type="ARBA" id="ARBA00022529"/>
    </source>
</evidence>
<proteinExistence type="predicted"/>
<dbReference type="Gene3D" id="1.10.530.10">
    <property type="match status" value="1"/>
</dbReference>
<dbReference type="Proteomes" id="UP000184522">
    <property type="component" value="Unassembled WGS sequence"/>
</dbReference>
<dbReference type="Pfam" id="PF01832">
    <property type="entry name" value="Glucosaminidase"/>
    <property type="match status" value="1"/>
</dbReference>
<dbReference type="RefSeq" id="WP_073084918.1">
    <property type="nucleotide sequence ID" value="NZ_FQWS01000001.1"/>
</dbReference>
<dbReference type="AlphaFoldDB" id="A0A1M5PMH8"/>
<evidence type="ECO:0000256" key="4">
    <source>
        <dbReference type="ARBA" id="ARBA00032108"/>
    </source>
</evidence>
<keyword evidence="1" id="KW-0929">Antimicrobial</keyword>
<reference evidence="7" key="1">
    <citation type="submission" date="2016-11" db="EMBL/GenBank/DDBJ databases">
        <authorList>
            <person name="Varghese N."/>
            <person name="Submissions S."/>
        </authorList>
    </citation>
    <scope>NUCLEOTIDE SEQUENCE [LARGE SCALE GENOMIC DNA]</scope>
    <source>
        <strain evidence="7">DSM 25330</strain>
    </source>
</reference>
<keyword evidence="2" id="KW-0081">Bacteriolytic enzyme</keyword>
<dbReference type="InterPro" id="IPR051056">
    <property type="entry name" value="Glycosyl_Hydrolase_73"/>
</dbReference>
<organism evidence="6 7">
    <name type="scientific">Winogradskyella jejuensis</name>
    <dbReference type="NCBI Taxonomy" id="1089305"/>
    <lineage>
        <taxon>Bacteria</taxon>
        <taxon>Pseudomonadati</taxon>
        <taxon>Bacteroidota</taxon>
        <taxon>Flavobacteriia</taxon>
        <taxon>Flavobacteriales</taxon>
        <taxon>Flavobacteriaceae</taxon>
        <taxon>Winogradskyella</taxon>
    </lineage>
</organism>
<dbReference type="SUPFAM" id="SSF54106">
    <property type="entry name" value="LysM domain"/>
    <property type="match status" value="1"/>
</dbReference>
<evidence type="ECO:0000259" key="5">
    <source>
        <dbReference type="PROSITE" id="PS51782"/>
    </source>
</evidence>
<dbReference type="InterPro" id="IPR036779">
    <property type="entry name" value="LysM_dom_sf"/>
</dbReference>
<dbReference type="PROSITE" id="PS51782">
    <property type="entry name" value="LYSM"/>
    <property type="match status" value="1"/>
</dbReference>
<dbReference type="PANTHER" id="PTHR33308">
    <property type="entry name" value="PEPTIDOGLYCAN HYDROLASE FLGJ"/>
    <property type="match status" value="1"/>
</dbReference>